<accession>A0A4Y2LSE3</accession>
<dbReference type="InterPro" id="IPR043128">
    <property type="entry name" value="Rev_trsase/Diguanyl_cyclase"/>
</dbReference>
<keyword evidence="4" id="KW-1185">Reference proteome</keyword>
<gene>
    <name evidence="3" type="ORF">AVEN_16283_1</name>
</gene>
<evidence type="ECO:0000313" key="3">
    <source>
        <dbReference type="EMBL" id="GBN17765.1"/>
    </source>
</evidence>
<proteinExistence type="predicted"/>
<dbReference type="InterPro" id="IPR050951">
    <property type="entry name" value="Retrovirus_Pol_polyprotein"/>
</dbReference>
<dbReference type="OrthoDB" id="2286242at2759"/>
<feature type="compositionally biased region" description="Acidic residues" evidence="1">
    <location>
        <begin position="42"/>
        <end position="55"/>
    </location>
</feature>
<feature type="domain" description="Reverse transcriptase" evidence="2">
    <location>
        <begin position="70"/>
        <end position="151"/>
    </location>
</feature>
<dbReference type="Proteomes" id="UP000499080">
    <property type="component" value="Unassembled WGS sequence"/>
</dbReference>
<comment type="caution">
    <text evidence="3">The sequence shown here is derived from an EMBL/GenBank/DDBJ whole genome shotgun (WGS) entry which is preliminary data.</text>
</comment>
<evidence type="ECO:0000256" key="1">
    <source>
        <dbReference type="SAM" id="MobiDB-lite"/>
    </source>
</evidence>
<dbReference type="PANTHER" id="PTHR37984">
    <property type="entry name" value="PROTEIN CBG26694"/>
    <property type="match status" value="1"/>
</dbReference>
<organism evidence="3 4">
    <name type="scientific">Araneus ventricosus</name>
    <name type="common">Orbweaver spider</name>
    <name type="synonym">Epeira ventricosa</name>
    <dbReference type="NCBI Taxonomy" id="182803"/>
    <lineage>
        <taxon>Eukaryota</taxon>
        <taxon>Metazoa</taxon>
        <taxon>Ecdysozoa</taxon>
        <taxon>Arthropoda</taxon>
        <taxon>Chelicerata</taxon>
        <taxon>Arachnida</taxon>
        <taxon>Araneae</taxon>
        <taxon>Araneomorphae</taxon>
        <taxon>Entelegynae</taxon>
        <taxon>Araneoidea</taxon>
        <taxon>Araneidae</taxon>
        <taxon>Araneus</taxon>
    </lineage>
</organism>
<dbReference type="Pfam" id="PF00078">
    <property type="entry name" value="RVT_1"/>
    <property type="match status" value="1"/>
</dbReference>
<protein>
    <recommendedName>
        <fullName evidence="2">Reverse transcriptase domain-containing protein</fullName>
    </recommendedName>
</protein>
<evidence type="ECO:0000259" key="2">
    <source>
        <dbReference type="Pfam" id="PF00078"/>
    </source>
</evidence>
<dbReference type="AlphaFoldDB" id="A0A4Y2LSE3"/>
<dbReference type="InterPro" id="IPR043502">
    <property type="entry name" value="DNA/RNA_pol_sf"/>
</dbReference>
<dbReference type="EMBL" id="BGPR01006294">
    <property type="protein sequence ID" value="GBN17765.1"/>
    <property type="molecule type" value="Genomic_DNA"/>
</dbReference>
<dbReference type="InterPro" id="IPR000477">
    <property type="entry name" value="RT_dom"/>
</dbReference>
<dbReference type="SUPFAM" id="SSF56672">
    <property type="entry name" value="DNA/RNA polymerases"/>
    <property type="match status" value="1"/>
</dbReference>
<dbReference type="PANTHER" id="PTHR37984:SF5">
    <property type="entry name" value="PROTEIN NYNRIN-LIKE"/>
    <property type="match status" value="1"/>
</dbReference>
<dbReference type="FunFam" id="3.30.70.270:FF:000003">
    <property type="entry name" value="Transposon Ty3-G Gag-Pol polyprotein"/>
    <property type="match status" value="1"/>
</dbReference>
<sequence length="176" mass="20110">MVVTEILPSDTYRISQLEPSNGRPYATIAHVSQLKAWRRWSEDDDDSSENPDDEPEMQRHKRTFVDSNLNVFHLGLALPPELFQKRIRECLKGLNGVVGLMDEFVVYGETEQEHDKRLYEVLQKLQDSGWTLDAEKCQFSKNSINFSGYVIFAGGISPDTTKTEAIKKMSQPTNRA</sequence>
<feature type="region of interest" description="Disordered" evidence="1">
    <location>
        <begin position="40"/>
        <end position="59"/>
    </location>
</feature>
<reference evidence="3 4" key="1">
    <citation type="journal article" date="2019" name="Sci. Rep.">
        <title>Orb-weaving spider Araneus ventricosus genome elucidates the spidroin gene catalogue.</title>
        <authorList>
            <person name="Kono N."/>
            <person name="Nakamura H."/>
            <person name="Ohtoshi R."/>
            <person name="Moran D.A.P."/>
            <person name="Shinohara A."/>
            <person name="Yoshida Y."/>
            <person name="Fujiwara M."/>
            <person name="Mori M."/>
            <person name="Tomita M."/>
            <person name="Arakawa K."/>
        </authorList>
    </citation>
    <scope>NUCLEOTIDE SEQUENCE [LARGE SCALE GENOMIC DNA]</scope>
</reference>
<evidence type="ECO:0000313" key="4">
    <source>
        <dbReference type="Proteomes" id="UP000499080"/>
    </source>
</evidence>
<dbReference type="Gene3D" id="3.30.70.270">
    <property type="match status" value="1"/>
</dbReference>
<name>A0A4Y2LSE3_ARAVE</name>
<dbReference type="GO" id="GO:0071897">
    <property type="term" value="P:DNA biosynthetic process"/>
    <property type="evidence" value="ECO:0007669"/>
    <property type="project" value="UniProtKB-ARBA"/>
</dbReference>